<dbReference type="Proteomes" id="UP001642487">
    <property type="component" value="Chromosome 3"/>
</dbReference>
<dbReference type="EMBL" id="OZ021737">
    <property type="protein sequence ID" value="CAK9318460.1"/>
    <property type="molecule type" value="Genomic_DNA"/>
</dbReference>
<gene>
    <name evidence="1" type="ORF">CITCOLO1_LOCUS10427</name>
</gene>
<protein>
    <submittedName>
        <fullName evidence="1">Uncharacterized protein</fullName>
    </submittedName>
</protein>
<evidence type="ECO:0000313" key="1">
    <source>
        <dbReference type="EMBL" id="CAK9318460.1"/>
    </source>
</evidence>
<accession>A0ABP0YFK0</accession>
<reference evidence="1 2" key="1">
    <citation type="submission" date="2024-03" db="EMBL/GenBank/DDBJ databases">
        <authorList>
            <person name="Gkanogiannis A."/>
            <person name="Becerra Lopez-Lavalle L."/>
        </authorList>
    </citation>
    <scope>NUCLEOTIDE SEQUENCE [LARGE SCALE GENOMIC DNA]</scope>
</reference>
<sequence length="127" mass="14449">MLFFEGVFQAREAVSLPHRNHSSSFKENQNCALVFLIPFITSHLTVPAFSPHFTVGSSQQTPFRFPHLLSLYHRSLKFRFISLFAVEGGFDLIGEAKKAVRTGFGEENSLWESFWKKVLVVTAVRIS</sequence>
<keyword evidence="2" id="KW-1185">Reference proteome</keyword>
<proteinExistence type="predicted"/>
<evidence type="ECO:0000313" key="2">
    <source>
        <dbReference type="Proteomes" id="UP001642487"/>
    </source>
</evidence>
<name>A0ABP0YFK0_9ROSI</name>
<organism evidence="1 2">
    <name type="scientific">Citrullus colocynthis</name>
    <name type="common">colocynth</name>
    <dbReference type="NCBI Taxonomy" id="252529"/>
    <lineage>
        <taxon>Eukaryota</taxon>
        <taxon>Viridiplantae</taxon>
        <taxon>Streptophyta</taxon>
        <taxon>Embryophyta</taxon>
        <taxon>Tracheophyta</taxon>
        <taxon>Spermatophyta</taxon>
        <taxon>Magnoliopsida</taxon>
        <taxon>eudicotyledons</taxon>
        <taxon>Gunneridae</taxon>
        <taxon>Pentapetalae</taxon>
        <taxon>rosids</taxon>
        <taxon>fabids</taxon>
        <taxon>Cucurbitales</taxon>
        <taxon>Cucurbitaceae</taxon>
        <taxon>Benincaseae</taxon>
        <taxon>Citrullus</taxon>
    </lineage>
</organism>